<dbReference type="Pfam" id="PF10103">
    <property type="entry name" value="Zincin_2"/>
    <property type="match status" value="1"/>
</dbReference>
<dbReference type="NCBIfam" id="TIGR03624">
    <property type="entry name" value="putative hydrolase"/>
    <property type="match status" value="1"/>
</dbReference>
<keyword evidence="1" id="KW-0378">Hydrolase</keyword>
<dbReference type="NCBIfam" id="TIGR03883">
    <property type="entry name" value="DUF2342_F420"/>
    <property type="match status" value="1"/>
</dbReference>
<dbReference type="EMBL" id="BAABIM010000002">
    <property type="protein sequence ID" value="GAA4684590.1"/>
    <property type="molecule type" value="Genomic_DNA"/>
</dbReference>
<comment type="caution">
    <text evidence="1">The sequence shown here is derived from an EMBL/GenBank/DDBJ whole genome shotgun (WGS) entry which is preliminary data.</text>
</comment>
<proteinExistence type="predicted"/>
<dbReference type="Gene3D" id="1.20.150.30">
    <property type="entry name" value="Zincin-like metallopeptidase, N-terminal domain"/>
    <property type="match status" value="1"/>
</dbReference>
<dbReference type="GO" id="GO:0008237">
    <property type="term" value="F:metallopeptidase activity"/>
    <property type="evidence" value="ECO:0007669"/>
    <property type="project" value="UniProtKB-KW"/>
</dbReference>
<keyword evidence="2" id="KW-1185">Reference proteome</keyword>
<sequence>MSSELARDTDRDPDRDPAGEMIDWELAVRLGSKLAGEGPEVTRAEADAVVAELRMGADRSTGLVRDFTGLEAGQGTAPVLVVDRAGWVQANADGFRHAIGPLVEKLAATKPPTGLAKAVGSRITGAEVGGLLGFLGGKVLGQFDPFHAPDGRLLLVAPNIVHVERELDVDPHDFRLWVCLHEETHRVQFTAVPWMREHMFAQVQAIADTVEPTSMLEDGLGRLVEAVKGGARGGGLVEMLSTPEQREIMDGVTGMMSLLEGHADVVMDGVGPSVIPSVEHIRGRFNQRRQGVGTLDRLLRRLLGLDAKMAQYRDGAAFVRGVVDKVGMAEFNAVWESPAHLPSKAEIADPDAWVARVLA</sequence>
<keyword evidence="1" id="KW-0645">Protease</keyword>
<accession>A0ABP8WAC3</accession>
<gene>
    <name evidence="1" type="ORF">GCM10023226_22520</name>
</gene>
<dbReference type="RefSeq" id="WP_345265782.1">
    <property type="nucleotide sequence ID" value="NZ_BAABIM010000002.1"/>
</dbReference>
<keyword evidence="1" id="KW-0482">Metalloprotease</keyword>
<organism evidence="1 2">
    <name type="scientific">Nocardioides nanhaiensis</name>
    <dbReference type="NCBI Taxonomy" id="1476871"/>
    <lineage>
        <taxon>Bacteria</taxon>
        <taxon>Bacillati</taxon>
        <taxon>Actinomycetota</taxon>
        <taxon>Actinomycetes</taxon>
        <taxon>Propionibacteriales</taxon>
        <taxon>Nocardioidaceae</taxon>
        <taxon>Nocardioides</taxon>
    </lineage>
</organism>
<dbReference type="InterPro" id="IPR018766">
    <property type="entry name" value="Zinicin_2"/>
</dbReference>
<evidence type="ECO:0000313" key="2">
    <source>
        <dbReference type="Proteomes" id="UP001500621"/>
    </source>
</evidence>
<name>A0ABP8WAC3_9ACTN</name>
<protein>
    <submittedName>
        <fullName evidence="1">Zinc-dependent metalloprotease</fullName>
    </submittedName>
</protein>
<dbReference type="PANTHER" id="PTHR39420:SF1">
    <property type="entry name" value="HYDROLASE"/>
    <property type="match status" value="1"/>
</dbReference>
<evidence type="ECO:0000313" key="1">
    <source>
        <dbReference type="EMBL" id="GAA4684590.1"/>
    </source>
</evidence>
<dbReference type="SUPFAM" id="SSF55486">
    <property type="entry name" value="Metalloproteases ('zincins'), catalytic domain"/>
    <property type="match status" value="1"/>
</dbReference>
<dbReference type="Proteomes" id="UP001500621">
    <property type="component" value="Unassembled WGS sequence"/>
</dbReference>
<reference evidence="2" key="1">
    <citation type="journal article" date="2019" name="Int. J. Syst. Evol. Microbiol.">
        <title>The Global Catalogue of Microorganisms (GCM) 10K type strain sequencing project: providing services to taxonomists for standard genome sequencing and annotation.</title>
        <authorList>
            <consortium name="The Broad Institute Genomics Platform"/>
            <consortium name="The Broad Institute Genome Sequencing Center for Infectious Disease"/>
            <person name="Wu L."/>
            <person name="Ma J."/>
        </authorList>
    </citation>
    <scope>NUCLEOTIDE SEQUENCE [LARGE SCALE GENOMIC DNA]</scope>
    <source>
        <strain evidence="2">JCM 18127</strain>
    </source>
</reference>
<dbReference type="InterPro" id="IPR042271">
    <property type="entry name" value="Zinicin_2_N"/>
</dbReference>
<dbReference type="PANTHER" id="PTHR39420">
    <property type="match status" value="1"/>
</dbReference>
<dbReference type="InterPro" id="IPR022454">
    <property type="entry name" value="CHP03883_F420-assoc"/>
</dbReference>